<protein>
    <submittedName>
        <fullName evidence="4">GCN5 family acetyltransferase</fullName>
    </submittedName>
</protein>
<dbReference type="AlphaFoldDB" id="A0A1C7P4Y6"/>
<accession>A0A1C7P4Y6</accession>
<dbReference type="Gene3D" id="3.40.630.30">
    <property type="match status" value="1"/>
</dbReference>
<dbReference type="InterPro" id="IPR050832">
    <property type="entry name" value="Bact_Acetyltransf"/>
</dbReference>
<proteinExistence type="predicted"/>
<dbReference type="PATRIC" id="fig|1612624.7.peg.1736"/>
<dbReference type="PROSITE" id="PS51186">
    <property type="entry name" value="GNAT"/>
    <property type="match status" value="1"/>
</dbReference>
<evidence type="ECO:0000256" key="2">
    <source>
        <dbReference type="ARBA" id="ARBA00023315"/>
    </source>
</evidence>
<gene>
    <name evidence="4" type="ORF">ADU59_08260</name>
</gene>
<organism evidence="4 5">
    <name type="scientific">Pararhizobium polonicum</name>
    <dbReference type="NCBI Taxonomy" id="1612624"/>
    <lineage>
        <taxon>Bacteria</taxon>
        <taxon>Pseudomonadati</taxon>
        <taxon>Pseudomonadota</taxon>
        <taxon>Alphaproteobacteria</taxon>
        <taxon>Hyphomicrobiales</taxon>
        <taxon>Rhizobiaceae</taxon>
        <taxon>Rhizobium/Agrobacterium group</taxon>
        <taxon>Pararhizobium</taxon>
    </lineage>
</organism>
<dbReference type="Pfam" id="PF13673">
    <property type="entry name" value="Acetyltransf_10"/>
    <property type="match status" value="1"/>
</dbReference>
<reference evidence="4 5" key="1">
    <citation type="journal article" date="2016" name="Syst. Appl. Microbiol.">
        <title>Pararhizobium polonicum sp. nov. isolated from tumors on stone fruit rootstocks.</title>
        <authorList>
            <person name="Pulawska J."/>
            <person name="Kuzmanovic N."/>
            <person name="Willems A."/>
            <person name="Pothier J.F."/>
        </authorList>
    </citation>
    <scope>NUCLEOTIDE SEQUENCE [LARGE SCALE GENOMIC DNA]</scope>
    <source>
        <strain evidence="4 5">F5.1</strain>
    </source>
</reference>
<dbReference type="OrthoDB" id="7925327at2"/>
<dbReference type="PANTHER" id="PTHR43877:SF1">
    <property type="entry name" value="ACETYLTRANSFERASE"/>
    <property type="match status" value="1"/>
</dbReference>
<dbReference type="CDD" id="cd04301">
    <property type="entry name" value="NAT_SF"/>
    <property type="match status" value="1"/>
</dbReference>
<dbReference type="STRING" id="1612624.ADU59_08260"/>
<dbReference type="InterPro" id="IPR016181">
    <property type="entry name" value="Acyl_CoA_acyltransferase"/>
</dbReference>
<evidence type="ECO:0000259" key="3">
    <source>
        <dbReference type="PROSITE" id="PS51186"/>
    </source>
</evidence>
<dbReference type="InterPro" id="IPR000182">
    <property type="entry name" value="GNAT_dom"/>
</dbReference>
<evidence type="ECO:0000313" key="5">
    <source>
        <dbReference type="Proteomes" id="UP000093111"/>
    </source>
</evidence>
<dbReference type="PANTHER" id="PTHR43877">
    <property type="entry name" value="AMINOALKYLPHOSPHONATE N-ACETYLTRANSFERASE-RELATED-RELATED"/>
    <property type="match status" value="1"/>
</dbReference>
<sequence length="161" mass="17569">MFFVRTATERDLAKVSALLGETAHATYDAQYGVEKINEMTAKWHSVAALKANLQRKNGEFLVADDGKVIAGMGFASMSETLHETAVLHQLYVLPQFQRQGIARDIFAELETCFPYAGTIQVEVEENNAKAIGFYEAHGFVRAGAGAATWGIATIVMEKPLG</sequence>
<dbReference type="SUPFAM" id="SSF55729">
    <property type="entry name" value="Acyl-CoA N-acyltransferases (Nat)"/>
    <property type="match status" value="1"/>
</dbReference>
<evidence type="ECO:0000313" key="4">
    <source>
        <dbReference type="EMBL" id="OBZ96320.1"/>
    </source>
</evidence>
<dbReference type="GO" id="GO:0016747">
    <property type="term" value="F:acyltransferase activity, transferring groups other than amino-acyl groups"/>
    <property type="evidence" value="ECO:0007669"/>
    <property type="project" value="InterPro"/>
</dbReference>
<dbReference type="Proteomes" id="UP000093111">
    <property type="component" value="Unassembled WGS sequence"/>
</dbReference>
<name>A0A1C7P4Y6_9HYPH</name>
<keyword evidence="1 4" id="KW-0808">Transferase</keyword>
<comment type="caution">
    <text evidence="4">The sequence shown here is derived from an EMBL/GenBank/DDBJ whole genome shotgun (WGS) entry which is preliminary data.</text>
</comment>
<keyword evidence="5" id="KW-1185">Reference proteome</keyword>
<feature type="domain" description="N-acetyltransferase" evidence="3">
    <location>
        <begin position="2"/>
        <end position="161"/>
    </location>
</feature>
<evidence type="ECO:0000256" key="1">
    <source>
        <dbReference type="ARBA" id="ARBA00022679"/>
    </source>
</evidence>
<dbReference type="EMBL" id="LGLV01000005">
    <property type="protein sequence ID" value="OBZ96320.1"/>
    <property type="molecule type" value="Genomic_DNA"/>
</dbReference>
<keyword evidence="2" id="KW-0012">Acyltransferase</keyword>
<dbReference type="RefSeq" id="WP_068953497.1">
    <property type="nucleotide sequence ID" value="NZ_LGLV01000005.1"/>
</dbReference>